<proteinExistence type="predicted"/>
<name>A0A1I2R8Y2_9GAMM</name>
<dbReference type="EMBL" id="FOOU01000006">
    <property type="protein sequence ID" value="SFG37144.1"/>
    <property type="molecule type" value="Genomic_DNA"/>
</dbReference>
<dbReference type="GO" id="GO:0003677">
    <property type="term" value="F:DNA binding"/>
    <property type="evidence" value="ECO:0007669"/>
    <property type="project" value="InterPro"/>
</dbReference>
<dbReference type="GO" id="GO:0015074">
    <property type="term" value="P:DNA integration"/>
    <property type="evidence" value="ECO:0007669"/>
    <property type="project" value="InterPro"/>
</dbReference>
<evidence type="ECO:0000313" key="3">
    <source>
        <dbReference type="Proteomes" id="UP000198623"/>
    </source>
</evidence>
<dbReference type="RefSeq" id="WP_090727546.1">
    <property type="nucleotide sequence ID" value="NZ_FOOU01000006.1"/>
</dbReference>
<dbReference type="OrthoDB" id="6725579at2"/>
<dbReference type="AlphaFoldDB" id="A0A1I2R8Y2"/>
<organism evidence="2 3">
    <name type="scientific">Neptunomonas qingdaonensis</name>
    <dbReference type="NCBI Taxonomy" id="1045558"/>
    <lineage>
        <taxon>Bacteria</taxon>
        <taxon>Pseudomonadati</taxon>
        <taxon>Pseudomonadota</taxon>
        <taxon>Gammaproteobacteria</taxon>
        <taxon>Oceanospirillales</taxon>
        <taxon>Oceanospirillaceae</taxon>
        <taxon>Neptunomonas</taxon>
    </lineage>
</organism>
<dbReference type="GO" id="GO:0006310">
    <property type="term" value="P:DNA recombination"/>
    <property type="evidence" value="ECO:0007669"/>
    <property type="project" value="UniProtKB-KW"/>
</dbReference>
<evidence type="ECO:0000256" key="1">
    <source>
        <dbReference type="ARBA" id="ARBA00023172"/>
    </source>
</evidence>
<keyword evidence="1" id="KW-0233">DNA recombination</keyword>
<dbReference type="InterPro" id="IPR013762">
    <property type="entry name" value="Integrase-like_cat_sf"/>
</dbReference>
<dbReference type="Gene3D" id="1.10.443.10">
    <property type="entry name" value="Intergrase catalytic core"/>
    <property type="match status" value="1"/>
</dbReference>
<dbReference type="Proteomes" id="UP000198623">
    <property type="component" value="Unassembled WGS sequence"/>
</dbReference>
<gene>
    <name evidence="2" type="ORF">SAMN05216175_1069</name>
</gene>
<evidence type="ECO:0000313" key="2">
    <source>
        <dbReference type="EMBL" id="SFG37144.1"/>
    </source>
</evidence>
<dbReference type="STRING" id="1045558.SAMN05216175_1069"/>
<accession>A0A1I2R8Y2</accession>
<keyword evidence="3" id="KW-1185">Reference proteome</keyword>
<dbReference type="SUPFAM" id="SSF56349">
    <property type="entry name" value="DNA breaking-rejoining enzymes"/>
    <property type="match status" value="2"/>
</dbReference>
<sequence>MTVHSLEQAKLLQFQDMLADKLNELEDEGCILYEKAIADGHLEGGCYDDERWPAPTVDLLFGQAMGLNNKYWPQHSVNRQAYTDDRCVRFIKAYTATKLWLSETQRRQHNQAAKLILHIVDNNIDNLATLSKKTVEDFIRAYQQQGGGSANGIETRIAGEGGLISWMRSNGMLYLPFRYNCVLTDKHKLARNDTTSPEAAEKINNKRPPAELDTALGEVLLKTENGNNEPKEGYFRLRALMCSFMMAAGLRIGEAATLSVDCFVDINDKTWLKVLSEKAGEPRLVPLGAGWETLLKKQHKEVLLLTESARKSAMAMEDGTLYQQQRTQLEVIAKDRVLGRGYKHHPHLWDPSNGYFKWNEYVEAGLLPKFSDSSEKHQNLVTTGEQVLKSTASLFIAFDAYESWASENHRSILSDHFKNALKELELDTPELVRAGYSIQHPLSQHLFIKLDDQFHRARPTKPHLPFPLNQKDIQRFLRSSQSTMSAFEELNIRKNNAEVFELRAGISTHIFRHWKDDARFRAGGNESAIALLSGRAPSQNRAYDKRTAAETAEQHKTLYMQSMIELLPRDPLGKYVARMMETGSTQAEIEALVNETLQIMHLTPWGGCSRDLDREPCPKHYKCLRGFGEQGEYNGACANFHINPADPVARANIEHTLRVAKYQLSALERLTSPELVAETLADLEMDWNPERGHSMLAMHVKHQVEIIHGCEAALQAYLTKSAGNHKDRHGTQLRQVASVNRIHAVNLFDPSEAR</sequence>
<reference evidence="3" key="1">
    <citation type="submission" date="2016-10" db="EMBL/GenBank/DDBJ databases">
        <authorList>
            <person name="Varghese N."/>
            <person name="Submissions S."/>
        </authorList>
    </citation>
    <scope>NUCLEOTIDE SEQUENCE [LARGE SCALE GENOMIC DNA]</scope>
    <source>
        <strain evidence="3">CGMCC 1.10971</strain>
    </source>
</reference>
<dbReference type="InterPro" id="IPR011010">
    <property type="entry name" value="DNA_brk_join_enz"/>
</dbReference>
<protein>
    <submittedName>
        <fullName evidence="2">Phage integrase family protein</fullName>
    </submittedName>
</protein>